<dbReference type="Proteomes" id="UP001164743">
    <property type="component" value="Chromosome 10A"/>
</dbReference>
<feature type="region of interest" description="Disordered" evidence="1">
    <location>
        <begin position="137"/>
        <end position="225"/>
    </location>
</feature>
<feature type="compositionally biased region" description="Polar residues" evidence="1">
    <location>
        <begin position="138"/>
        <end position="158"/>
    </location>
</feature>
<dbReference type="RefSeq" id="XP_053024514.1">
    <property type="nucleotide sequence ID" value="XM_053160551.1"/>
</dbReference>
<evidence type="ECO:0000313" key="2">
    <source>
        <dbReference type="EMBL" id="WAQ88959.1"/>
    </source>
</evidence>
<evidence type="ECO:0000313" key="3">
    <source>
        <dbReference type="Proteomes" id="UP001164743"/>
    </source>
</evidence>
<dbReference type="EMBL" id="CP110430">
    <property type="protein sequence ID" value="WAQ88959.1"/>
    <property type="molecule type" value="Genomic_DNA"/>
</dbReference>
<sequence>MAETTASTKAQDILDNIRAVVDALGTVEIADEAKSSLLKLAALFSRENNPSHILYPHQELDLTSLTVVTYAAPHPATPFYIHNQATLTKITSSNNGHIQCSPRSGNFLSPTLWSPPLLNPPASLASSLTVVNYEFKQDASNPTESSSPQPNRTCTPQPEQLPHPTNCFPLPPAARPAPLPSSSSIKPTGSTGAAPPRPVYLTLCPAPAATSEPGSPGRSDPTDQPIALDERTEHTQPNTDIADDTGNLSVAPDGAPSLNIVSPVAAPLPTTDLGPGAPQTPLNPSKLQPRHFQGQPWQACPQPDHQDYQQQAG</sequence>
<proteinExistence type="predicted"/>
<keyword evidence="3" id="KW-1185">Reference proteome</keyword>
<name>A0ABY7CWD3_9BASI</name>
<feature type="region of interest" description="Disordered" evidence="1">
    <location>
        <begin position="261"/>
        <end position="313"/>
    </location>
</feature>
<organism evidence="2 3">
    <name type="scientific">Puccinia triticina</name>
    <dbReference type="NCBI Taxonomy" id="208348"/>
    <lineage>
        <taxon>Eukaryota</taxon>
        <taxon>Fungi</taxon>
        <taxon>Dikarya</taxon>
        <taxon>Basidiomycota</taxon>
        <taxon>Pucciniomycotina</taxon>
        <taxon>Pucciniomycetes</taxon>
        <taxon>Pucciniales</taxon>
        <taxon>Pucciniaceae</taxon>
        <taxon>Puccinia</taxon>
    </lineage>
</organism>
<protein>
    <submittedName>
        <fullName evidence="2">Uncharacterized protein</fullName>
    </submittedName>
</protein>
<feature type="compositionally biased region" description="Pro residues" evidence="1">
    <location>
        <begin position="169"/>
        <end position="179"/>
    </location>
</feature>
<evidence type="ECO:0000256" key="1">
    <source>
        <dbReference type="SAM" id="MobiDB-lite"/>
    </source>
</evidence>
<gene>
    <name evidence="2" type="ORF">PtA15_10A382</name>
</gene>
<dbReference type="GeneID" id="77801446"/>
<accession>A0ABY7CWD3</accession>
<reference evidence="2" key="1">
    <citation type="submission" date="2022-10" db="EMBL/GenBank/DDBJ databases">
        <title>Puccinia triticina Genome sequencing and assembly.</title>
        <authorList>
            <person name="Li C."/>
        </authorList>
    </citation>
    <scope>NUCLEOTIDE SEQUENCE</scope>
    <source>
        <strain evidence="2">Pt15</strain>
    </source>
</reference>